<dbReference type="EMBL" id="VCQV01000036">
    <property type="protein sequence ID" value="TWP33719.1"/>
    <property type="molecule type" value="Genomic_DNA"/>
</dbReference>
<accession>A0A563DU54</accession>
<proteinExistence type="predicted"/>
<organism evidence="3 4">
    <name type="scientific">Leekyejoonella antrihumi</name>
    <dbReference type="NCBI Taxonomy" id="1660198"/>
    <lineage>
        <taxon>Bacteria</taxon>
        <taxon>Bacillati</taxon>
        <taxon>Actinomycetota</taxon>
        <taxon>Actinomycetes</taxon>
        <taxon>Micrococcales</taxon>
        <taxon>Dermacoccaceae</taxon>
        <taxon>Leekyejoonella</taxon>
    </lineage>
</organism>
<dbReference type="OrthoDB" id="5187898at2"/>
<reference evidence="3 4" key="1">
    <citation type="submission" date="2019-05" db="EMBL/GenBank/DDBJ databases">
        <authorList>
            <person name="Lee S.D."/>
        </authorList>
    </citation>
    <scope>NUCLEOTIDE SEQUENCE [LARGE SCALE GENOMIC DNA]</scope>
    <source>
        <strain evidence="3 4">C5-26</strain>
    </source>
</reference>
<feature type="transmembrane region" description="Helical" evidence="1">
    <location>
        <begin position="21"/>
        <end position="41"/>
    </location>
</feature>
<evidence type="ECO:0000256" key="1">
    <source>
        <dbReference type="SAM" id="Phobius"/>
    </source>
</evidence>
<dbReference type="AlphaFoldDB" id="A0A563DU54"/>
<protein>
    <submittedName>
        <fullName evidence="3">Pilus assembly protein</fullName>
    </submittedName>
</protein>
<reference evidence="3 4" key="2">
    <citation type="submission" date="2019-08" db="EMBL/GenBank/DDBJ databases">
        <title>Jejuicoccus antrihumi gen. nov., sp. nov., a new member of the family Dermacoccaceae isolated from a cave.</title>
        <authorList>
            <person name="Schumann P."/>
            <person name="Kim I.S."/>
        </authorList>
    </citation>
    <scope>NUCLEOTIDE SEQUENCE [LARGE SCALE GENOMIC DNA]</scope>
    <source>
        <strain evidence="3 4">C5-26</strain>
    </source>
</reference>
<dbReference type="InterPro" id="IPR028087">
    <property type="entry name" value="Tad_N"/>
</dbReference>
<keyword evidence="1" id="KW-0472">Membrane</keyword>
<dbReference type="RefSeq" id="WP_146319778.1">
    <property type="nucleotide sequence ID" value="NZ_VCQV01000036.1"/>
</dbReference>
<gene>
    <name evidence="3" type="ORF">FGL98_19965</name>
</gene>
<evidence type="ECO:0000313" key="3">
    <source>
        <dbReference type="EMBL" id="TWP33719.1"/>
    </source>
</evidence>
<name>A0A563DU54_9MICO</name>
<keyword evidence="1" id="KW-0812">Transmembrane</keyword>
<comment type="caution">
    <text evidence="3">The sequence shown here is derived from an EMBL/GenBank/DDBJ whole genome shotgun (WGS) entry which is preliminary data.</text>
</comment>
<keyword evidence="1" id="KW-1133">Transmembrane helix</keyword>
<dbReference type="Proteomes" id="UP000320244">
    <property type="component" value="Unassembled WGS sequence"/>
</dbReference>
<dbReference type="Pfam" id="PF13400">
    <property type="entry name" value="Tad"/>
    <property type="match status" value="1"/>
</dbReference>
<evidence type="ECO:0000259" key="2">
    <source>
        <dbReference type="Pfam" id="PF13400"/>
    </source>
</evidence>
<keyword evidence="4" id="KW-1185">Reference proteome</keyword>
<evidence type="ECO:0000313" key="4">
    <source>
        <dbReference type="Proteomes" id="UP000320244"/>
    </source>
</evidence>
<sequence length="346" mass="34564">MLRLTSLFGSRTPRSREQGAIAIMAAIFLSLTVAGIGALAIDTGVLYTERQQAQNGADAAALSVAQSCATSSAGCTATSGNPSAWAQGNADPSMAGIGVTSVCGTAAGLTSCGAGDTAKLPDCPTLPNPAPTNYVEVHTAANNSVHAFILHGNEHPEACSRVAWGSPSSIVATVPFTIGLCQWNTETGNGTNFAGTSDVAIQLNVMDAGCGVTIPGGFGWLDTTGCTALITVGGNVGSNPGNGKGHSCDTEVSPLVGSVVYVPVYDAANGNGQNATFHIAGLAAFHLDGIKAPSFKYSGSAPNNTSSPNCPGNACIWGYFVKALAPVGTIGSGSPNLGLSVLQMVG</sequence>
<feature type="domain" description="Putative Flp pilus-assembly TadG-like N-terminal" evidence="2">
    <location>
        <begin position="19"/>
        <end position="66"/>
    </location>
</feature>